<evidence type="ECO:0000256" key="1">
    <source>
        <dbReference type="ARBA" id="ARBA00009865"/>
    </source>
</evidence>
<dbReference type="Pfam" id="PF04616">
    <property type="entry name" value="Glyco_hydro_43"/>
    <property type="match status" value="1"/>
</dbReference>
<evidence type="ECO:0000256" key="2">
    <source>
        <dbReference type="ARBA" id="ARBA00022801"/>
    </source>
</evidence>
<evidence type="ECO:0000313" key="4">
    <source>
        <dbReference type="EMBL" id="MBC6499380.1"/>
    </source>
</evidence>
<dbReference type="GO" id="GO:0005975">
    <property type="term" value="P:carbohydrate metabolic process"/>
    <property type="evidence" value="ECO:0007669"/>
    <property type="project" value="InterPro"/>
</dbReference>
<protein>
    <submittedName>
        <fullName evidence="4">Family 43 glycosylhydrolase</fullName>
    </submittedName>
</protein>
<dbReference type="EMBL" id="JACSZT010000009">
    <property type="protein sequence ID" value="MBC6499380.1"/>
    <property type="molecule type" value="Genomic_DNA"/>
</dbReference>
<organism evidence="4 5">
    <name type="scientific">Weissella confusa</name>
    <name type="common">Lactobacillus confusus</name>
    <dbReference type="NCBI Taxonomy" id="1583"/>
    <lineage>
        <taxon>Bacteria</taxon>
        <taxon>Bacillati</taxon>
        <taxon>Bacillota</taxon>
        <taxon>Bacilli</taxon>
        <taxon>Lactobacillales</taxon>
        <taxon>Lactobacillaceae</taxon>
        <taxon>Weissella</taxon>
    </lineage>
</organism>
<name>A0A923NGP9_WEICO</name>
<dbReference type="Gene3D" id="2.115.10.20">
    <property type="entry name" value="Glycosyl hydrolase domain, family 43"/>
    <property type="match status" value="1"/>
</dbReference>
<sequence>MTMIQNPVIPGMAPDPSIIRVGETFYIATSTFHWTPGVQIFESTDPRFIHF</sequence>
<gene>
    <name evidence="4" type="ORF">H7R52_12835</name>
</gene>
<dbReference type="SUPFAM" id="SSF75005">
    <property type="entry name" value="Arabinanase/levansucrase/invertase"/>
    <property type="match status" value="1"/>
</dbReference>
<keyword evidence="2" id="KW-0378">Hydrolase</keyword>
<dbReference type="PANTHER" id="PTHR42812:SF12">
    <property type="entry name" value="BETA-XYLOSIDASE-RELATED"/>
    <property type="match status" value="1"/>
</dbReference>
<dbReference type="InterPro" id="IPR006710">
    <property type="entry name" value="Glyco_hydro_43"/>
</dbReference>
<keyword evidence="3" id="KW-0326">Glycosidase</keyword>
<evidence type="ECO:0000313" key="5">
    <source>
        <dbReference type="Proteomes" id="UP000650485"/>
    </source>
</evidence>
<dbReference type="InterPro" id="IPR051795">
    <property type="entry name" value="Glycosyl_Hydrlase_43"/>
</dbReference>
<dbReference type="PANTHER" id="PTHR42812">
    <property type="entry name" value="BETA-XYLOSIDASE"/>
    <property type="match status" value="1"/>
</dbReference>
<dbReference type="AlphaFoldDB" id="A0A923NGP9"/>
<proteinExistence type="inferred from homology"/>
<comment type="similarity">
    <text evidence="1">Belongs to the glycosyl hydrolase 43 family.</text>
</comment>
<accession>A0A923NGP9</accession>
<dbReference type="InterPro" id="IPR023296">
    <property type="entry name" value="Glyco_hydro_beta-prop_sf"/>
</dbReference>
<reference evidence="4" key="1">
    <citation type="submission" date="2020-08" db="EMBL/GenBank/DDBJ databases">
        <title>Complete genome sequence of Weissella confusa strain FS54 provides insights into metabolic potential.</title>
        <authorList>
            <person name="Fhoula I."/>
            <person name="Najjari A."/>
            <person name="Lekired A."/>
            <person name="Bessrour-Aouam N."/>
            <person name="Jaballah S."/>
            <person name="Klibi N."/>
            <person name="Ouzari H.-I."/>
        </authorList>
    </citation>
    <scope>NUCLEOTIDE SEQUENCE</scope>
    <source>
        <strain evidence="4">FS54</strain>
    </source>
</reference>
<comment type="caution">
    <text evidence="4">The sequence shown here is derived from an EMBL/GenBank/DDBJ whole genome shotgun (WGS) entry which is preliminary data.</text>
</comment>
<dbReference type="GO" id="GO:0004553">
    <property type="term" value="F:hydrolase activity, hydrolyzing O-glycosyl compounds"/>
    <property type="evidence" value="ECO:0007669"/>
    <property type="project" value="InterPro"/>
</dbReference>
<dbReference type="Proteomes" id="UP000650485">
    <property type="component" value="Unassembled WGS sequence"/>
</dbReference>
<evidence type="ECO:0000256" key="3">
    <source>
        <dbReference type="ARBA" id="ARBA00023295"/>
    </source>
</evidence>